<evidence type="ECO:0000313" key="1">
    <source>
        <dbReference type="EMBL" id="QNN99718.1"/>
    </source>
</evidence>
<organism evidence="1 2">
    <name type="scientific">Mycobacterium phage Rope</name>
    <dbReference type="NCBI Taxonomy" id="2767563"/>
    <lineage>
        <taxon>Viruses</taxon>
        <taxon>Duplodnaviria</taxon>
        <taxon>Heunggongvirae</taxon>
        <taxon>Uroviricota</taxon>
        <taxon>Caudoviricetes</taxon>
        <taxon>Papyrusvirus</taxon>
        <taxon>Papyrusvirus papyrus</taxon>
    </lineage>
</organism>
<sequence length="186" mass="20464">MTMGIVSSRAVPCNGFGFLTGKIGRQRGSIPRQGRRQAIWGLSRKGMEMRTFTFGTQYVPETKAVLKWGKYADGSTALRVVSEYGEPLATATVCLRNYNLQPGEGNVFIHGDYSEHVGVFEALRKAGIVGDPVNRIPMGGFGAFAYEAPLLWSEHEPTCEGMADVDYHTQVDAMLERVAQQNNKSQ</sequence>
<reference evidence="1 2" key="1">
    <citation type="submission" date="2020-06" db="EMBL/GenBank/DDBJ databases">
        <authorList>
            <person name="Sparks H.E."/>
            <person name="Pedulla M.L."/>
            <person name="Lee J.T."/>
            <person name="Mahalingam V.A."/>
            <person name="Curtis N."/>
            <person name="Garlena R.A."/>
            <person name="Russell D.A."/>
            <person name="Pope W.H."/>
            <person name="Jacobs-Sera D."/>
            <person name="Hatfull G.F."/>
        </authorList>
    </citation>
    <scope>NUCLEOTIDE SEQUENCE [LARGE SCALE GENOMIC DNA]</scope>
</reference>
<gene>
    <name evidence="1" type="primary">59</name>
    <name evidence="1" type="ORF">PBI_ROPE_59</name>
</gene>
<protein>
    <submittedName>
        <fullName evidence="1">Uncharacterized protein</fullName>
    </submittedName>
</protein>
<proteinExistence type="predicted"/>
<dbReference type="Proteomes" id="UP000516138">
    <property type="component" value="Segment"/>
</dbReference>
<accession>A0A7G9V0B3</accession>
<name>A0A7G9V0B3_9CAUD</name>
<dbReference type="EMBL" id="MT684602">
    <property type="protein sequence ID" value="QNN99718.1"/>
    <property type="molecule type" value="Genomic_DNA"/>
</dbReference>
<evidence type="ECO:0000313" key="2">
    <source>
        <dbReference type="Proteomes" id="UP000516138"/>
    </source>
</evidence>